<dbReference type="Proteomes" id="UP000008641">
    <property type="component" value="Chromosome"/>
</dbReference>
<dbReference type="EMBL" id="CP002455">
    <property type="protein sequence ID" value="ADX67749.1"/>
    <property type="molecule type" value="Genomic_DNA"/>
</dbReference>
<evidence type="ECO:0000313" key="2">
    <source>
        <dbReference type="EMBL" id="ADX67749.1"/>
    </source>
</evidence>
<sequence>MKINEIKSWLPQVVYLVLFVVFSGLFIQQSIVLLTPYSSFYHSSGMIEKQGEYRAEKINKNRSLSYPVKYIKFWHNDTIYAYKNNSFLLQLIDENKPLTVYHKGMDDKQSVVDIVQIIQNNEKIFRRYHHKSSDIFLVVFYAMGVIAASVLGYRRWAKKKKQTQEDLLC</sequence>
<dbReference type="RefSeq" id="WP_013598139.1">
    <property type="nucleotide sequence ID" value="NC_015144.1"/>
</dbReference>
<keyword evidence="1" id="KW-0812">Transmembrane</keyword>
<reference evidence="2 3" key="1">
    <citation type="journal article" date="2011" name="Stand. Genomic Sci.">
        <title>Complete genome sequence of Weeksella virosa type strain (9751).</title>
        <authorList>
            <person name="Lang E."/>
            <person name="Teshima H."/>
            <person name="Lucas S."/>
            <person name="Lapidus A."/>
            <person name="Hammon N."/>
            <person name="Deshpande S."/>
            <person name="Nolan M."/>
            <person name="Cheng J.F."/>
            <person name="Pitluck S."/>
            <person name="Liolios K."/>
            <person name="Pagani I."/>
            <person name="Mikhailova N."/>
            <person name="Ivanova N."/>
            <person name="Mavromatis K."/>
            <person name="Pati A."/>
            <person name="Tapia R."/>
            <person name="Han C."/>
            <person name="Goodwin L."/>
            <person name="Chen A."/>
            <person name="Palaniappan K."/>
            <person name="Land M."/>
            <person name="Hauser L."/>
            <person name="Chang Y.J."/>
            <person name="Jeffries C.D."/>
            <person name="Brambilla E.M."/>
            <person name="Kopitz M."/>
            <person name="Rohde M."/>
            <person name="Goker M."/>
            <person name="Tindall B.J."/>
            <person name="Detter J.C."/>
            <person name="Woyke T."/>
            <person name="Bristow J."/>
            <person name="Eisen J.A."/>
            <person name="Markowitz V."/>
            <person name="Hugenholtz P."/>
            <person name="Klenk H.P."/>
            <person name="Kyrpides N.C."/>
        </authorList>
    </citation>
    <scope>NUCLEOTIDE SEQUENCE [LARGE SCALE GENOMIC DNA]</scope>
    <source>
        <strain evidence="3">ATCC 43766 / DSM 16922 / JCM 21250 / NBRC 16016 / NCTC 11634 / CL345/78</strain>
    </source>
</reference>
<reference evidence="3" key="2">
    <citation type="journal article" date="2011" name="Stand. Genomic Sci.">
        <title>Complete genome sequence of Weeksella virosa type strain (9751T).</title>
        <authorList>
            <person name="Lang E."/>
            <person name="Teshima H."/>
            <person name="Lucas S."/>
            <person name="Lapidus A."/>
            <person name="Hammon N."/>
            <person name="Deshpande S."/>
            <person name="Nolan M."/>
            <person name="Cheng J."/>
            <person name="Pitluck S."/>
            <person name="Liolios K."/>
            <person name="Pagani I."/>
            <person name="Mikhailova N."/>
            <person name="Ivanova N."/>
            <person name="Mavromatis K."/>
            <person name="Pati A."/>
            <person name="Tapia R."/>
            <person name="Han C."/>
            <person name="Goodwin L."/>
            <person name="Chen A."/>
            <person name="Palaniappan K."/>
            <person name="Land M."/>
            <person name="Hauser L."/>
            <person name="Chang Y."/>
            <person name="Jeffries C."/>
            <person name="Brambilla E."/>
            <person name="Kopitz M."/>
            <person name="Rohde M."/>
            <person name="Goker M."/>
            <person name="Tindall B."/>
            <person name="Detter J."/>
            <person name="Woyke T."/>
            <person name="Bristow J."/>
            <person name="Eisen J."/>
            <person name="Markowitz V."/>
            <person name="Hugenholtz P."/>
            <person name="Klenk H."/>
            <person name="Kyrpides N."/>
        </authorList>
    </citation>
    <scope>NUCLEOTIDE SEQUENCE [LARGE SCALE GENOMIC DNA]</scope>
    <source>
        <strain evidence="3">ATCC 43766 / DSM 16922 / JCM 21250 / NBRC 16016 / NCTC 11634 / CL345/78</strain>
    </source>
</reference>
<dbReference type="OrthoDB" id="9876351at2"/>
<feature type="transmembrane region" description="Helical" evidence="1">
    <location>
        <begin position="12"/>
        <end position="34"/>
    </location>
</feature>
<evidence type="ECO:0000256" key="1">
    <source>
        <dbReference type="SAM" id="Phobius"/>
    </source>
</evidence>
<name>F0P259_WEEVC</name>
<keyword evidence="1" id="KW-0472">Membrane</keyword>
<keyword evidence="3" id="KW-1185">Reference proteome</keyword>
<dbReference type="HOGENOM" id="CLU_1577872_0_0_10"/>
<dbReference type="AlphaFoldDB" id="F0P259"/>
<organism evidence="2 3">
    <name type="scientific">Weeksella virosa (strain ATCC 43766 / DSM 16922 / JCM 21250 / CCUG 30538 / CDC 9751 / IAM 14551 / NBRC 16016 / NCTC 11634 / CL345/78)</name>
    <dbReference type="NCBI Taxonomy" id="865938"/>
    <lineage>
        <taxon>Bacteria</taxon>
        <taxon>Pseudomonadati</taxon>
        <taxon>Bacteroidota</taxon>
        <taxon>Flavobacteriia</taxon>
        <taxon>Flavobacteriales</taxon>
        <taxon>Weeksellaceae</taxon>
        <taxon>Weeksella</taxon>
    </lineage>
</organism>
<protein>
    <submittedName>
        <fullName evidence="2">Uncharacterized protein</fullName>
    </submittedName>
</protein>
<keyword evidence="1" id="KW-1133">Transmembrane helix</keyword>
<accession>F0P259</accession>
<proteinExistence type="predicted"/>
<dbReference type="KEGG" id="wvi:Weevi_1040"/>
<gene>
    <name evidence="2" type="ordered locus">Weevi_1040</name>
</gene>
<feature type="transmembrane region" description="Helical" evidence="1">
    <location>
        <begin position="135"/>
        <end position="153"/>
    </location>
</feature>
<dbReference type="STRING" id="865938.Weevi_1040"/>
<evidence type="ECO:0000313" key="3">
    <source>
        <dbReference type="Proteomes" id="UP000008641"/>
    </source>
</evidence>